<feature type="compositionally biased region" description="Low complexity" evidence="4">
    <location>
        <begin position="604"/>
        <end position="624"/>
    </location>
</feature>
<dbReference type="GO" id="GO:0005768">
    <property type="term" value="C:endosome"/>
    <property type="evidence" value="ECO:0007669"/>
    <property type="project" value="TreeGrafter"/>
</dbReference>
<keyword evidence="6" id="KW-1185">Reference proteome</keyword>
<evidence type="ECO:0000313" key="6">
    <source>
        <dbReference type="Proteomes" id="UP000320333"/>
    </source>
</evidence>
<evidence type="ECO:0000256" key="4">
    <source>
        <dbReference type="SAM" id="MobiDB-lite"/>
    </source>
</evidence>
<dbReference type="GO" id="GO:0000323">
    <property type="term" value="C:lytic vacuole"/>
    <property type="evidence" value="ECO:0007669"/>
    <property type="project" value="TreeGrafter"/>
</dbReference>
<protein>
    <recommendedName>
        <fullName evidence="2">Autophagy-related protein 14</fullName>
    </recommendedName>
</protein>
<dbReference type="Pfam" id="PF10186">
    <property type="entry name" value="ATG14"/>
    <property type="match status" value="1"/>
</dbReference>
<reference evidence="5 6" key="1">
    <citation type="journal article" date="2019" name="Sci. Rep.">
        <title>Comparative genomics of chytrid fungi reveal insights into the obligate biotrophic and pathogenic lifestyle of Synchytrium endobioticum.</title>
        <authorList>
            <person name="van de Vossenberg B.T.L.H."/>
            <person name="Warris S."/>
            <person name="Nguyen H.D.T."/>
            <person name="van Gent-Pelzer M.P.E."/>
            <person name="Joly D.L."/>
            <person name="van de Geest H.C."/>
            <person name="Bonants P.J.M."/>
            <person name="Smith D.S."/>
            <person name="Levesque C.A."/>
            <person name="van der Lee T.A.J."/>
        </authorList>
    </citation>
    <scope>NUCLEOTIDE SEQUENCE [LARGE SCALE GENOMIC DNA]</scope>
    <source>
        <strain evidence="5 6">CBS 675.73</strain>
    </source>
</reference>
<feature type="compositionally biased region" description="Low complexity" evidence="4">
    <location>
        <begin position="270"/>
        <end position="282"/>
    </location>
</feature>
<dbReference type="STRING" id="246404.A0A507FLU9"/>
<comment type="similarity">
    <text evidence="1">Belongs to the ATG14 family.</text>
</comment>
<feature type="region of interest" description="Disordered" evidence="4">
    <location>
        <begin position="482"/>
        <end position="549"/>
    </location>
</feature>
<dbReference type="PANTHER" id="PTHR15157:SF5">
    <property type="entry name" value="UV RADIATION RESISTANCE-ASSOCIATED GENE PROTEIN"/>
    <property type="match status" value="1"/>
</dbReference>
<organism evidence="5 6">
    <name type="scientific">Chytriomyces confervae</name>
    <dbReference type="NCBI Taxonomy" id="246404"/>
    <lineage>
        <taxon>Eukaryota</taxon>
        <taxon>Fungi</taxon>
        <taxon>Fungi incertae sedis</taxon>
        <taxon>Chytridiomycota</taxon>
        <taxon>Chytridiomycota incertae sedis</taxon>
        <taxon>Chytridiomycetes</taxon>
        <taxon>Chytridiales</taxon>
        <taxon>Chytriomycetaceae</taxon>
        <taxon>Chytriomyces</taxon>
    </lineage>
</organism>
<evidence type="ECO:0000313" key="5">
    <source>
        <dbReference type="EMBL" id="TPX77243.1"/>
    </source>
</evidence>
<dbReference type="PANTHER" id="PTHR15157">
    <property type="entry name" value="UV RADIATION RESISTANCE-ASSOCIATED GENE PROTEIN"/>
    <property type="match status" value="1"/>
</dbReference>
<evidence type="ECO:0000256" key="3">
    <source>
        <dbReference type="ARBA" id="ARBA00023054"/>
    </source>
</evidence>
<evidence type="ECO:0000256" key="2">
    <source>
        <dbReference type="ARBA" id="ARBA00013807"/>
    </source>
</evidence>
<feature type="region of interest" description="Disordered" evidence="4">
    <location>
        <begin position="738"/>
        <end position="760"/>
    </location>
</feature>
<dbReference type="GO" id="GO:0000149">
    <property type="term" value="F:SNARE binding"/>
    <property type="evidence" value="ECO:0007669"/>
    <property type="project" value="TreeGrafter"/>
</dbReference>
<sequence length="846" mass="88694">MPSLRSAVTGSGGWRHPAELNTDDFKIPILQHGSRRHPLITTVTTSSNSIAAVVPAAADPSTAAVRNARRGAAASQSVCGPCVYSSTAASLSATAALETESARNEADITWLLQSRGVFTSTGVHVNRHRNCRHSDSVTAAIASLRTRIESDRVKLAAAKETLLARKAGLARARDHAHALVANKNQTLLTECRATNEKLLRSNEVATTCRRMLMRELVGVFRLRRVQRASSTSLAPTSSTSPANMSFNFQNSASPISAQRSEFAPHSIEQSTSTSNLSPSTPTAYSLPSAMEAHKAMILETPELQASPNAKIAVSLFYDTPLEFRLINVGFSCFGDYYLYPREKFNAALGHIVHMVIVMCHYLGVTLPFQLVYGGSKSLIKPGVVDVHTLLGTRSENADGVSGISSSLPLFLDSNVDLFTIGLTLLNYDILYLCQTQGVTIPLHLGANTLENLAACCRATKLGRDINNRVDILSRLSFAEANSSTAQQSKSASSRSQSKHPPTPKTQSKSSPASSPGKGGKRTAESNSHEPEKSPAFNGEALNKDAKSDGSLAEANENKMAGVQFSVKTLYSLHAALRKRAKPTPTSATALAAANAANAAAAEAAATASKSRTSQSSKKTPSRTSVDPMRSSVTRVIDTATSGVSRMGSAGGITVASSAAAAGEIASSFFWAASTLTQRATRIGAEAVSIAANAALSAATGGGTADNSSSSGHFVSRFAGKSQEEDIEGGMGIIIVDEDRGEGNQGNQTAVPDVNADGDQPDEDWTRDVDNDNEEFGLVVSREALAASKGSSASLRPFVRVDPGLLALVAVIDRADSEAISAGFSDDESGSAGVGGASGLANEWLIL</sequence>
<feature type="compositionally biased region" description="Basic and acidic residues" evidence="4">
    <location>
        <begin position="521"/>
        <end position="532"/>
    </location>
</feature>
<dbReference type="EMBL" id="QEAP01000025">
    <property type="protein sequence ID" value="TPX77243.1"/>
    <property type="molecule type" value="Genomic_DNA"/>
</dbReference>
<gene>
    <name evidence="5" type="ORF">CcCBS67573_g01491</name>
</gene>
<dbReference type="AlphaFoldDB" id="A0A507FLU9"/>
<comment type="caution">
    <text evidence="5">The sequence shown here is derived from an EMBL/GenBank/DDBJ whole genome shotgun (WGS) entry which is preliminary data.</text>
</comment>
<dbReference type="GO" id="GO:0032991">
    <property type="term" value="C:protein-containing complex"/>
    <property type="evidence" value="ECO:0007669"/>
    <property type="project" value="UniProtKB-ARBA"/>
</dbReference>
<dbReference type="OrthoDB" id="16772at2759"/>
<evidence type="ECO:0000256" key="1">
    <source>
        <dbReference type="ARBA" id="ARBA00009574"/>
    </source>
</evidence>
<feature type="compositionally biased region" description="Low complexity" evidence="4">
    <location>
        <begin position="482"/>
        <end position="515"/>
    </location>
</feature>
<dbReference type="InterPro" id="IPR018791">
    <property type="entry name" value="UV_resistance/autophagy_Atg14"/>
</dbReference>
<feature type="region of interest" description="Disordered" evidence="4">
    <location>
        <begin position="259"/>
        <end position="283"/>
    </location>
</feature>
<accession>A0A507FLU9</accession>
<name>A0A507FLU9_9FUNG</name>
<proteinExistence type="inferred from homology"/>
<dbReference type="GO" id="GO:0035493">
    <property type="term" value="P:SNARE complex assembly"/>
    <property type="evidence" value="ECO:0007669"/>
    <property type="project" value="TreeGrafter"/>
</dbReference>
<keyword evidence="3" id="KW-0175">Coiled coil</keyword>
<dbReference type="Proteomes" id="UP000320333">
    <property type="component" value="Unassembled WGS sequence"/>
</dbReference>
<feature type="region of interest" description="Disordered" evidence="4">
    <location>
        <begin position="604"/>
        <end position="631"/>
    </location>
</feature>